<dbReference type="AlphaFoldDB" id="A0AAF0BXH2"/>
<organism evidence="1 2">
    <name type="scientific">Iamia majanohamensis</name>
    <dbReference type="NCBI Taxonomy" id="467976"/>
    <lineage>
        <taxon>Bacteria</taxon>
        <taxon>Bacillati</taxon>
        <taxon>Actinomycetota</taxon>
        <taxon>Acidimicrobiia</taxon>
        <taxon>Acidimicrobiales</taxon>
        <taxon>Iamiaceae</taxon>
        <taxon>Iamia</taxon>
    </lineage>
</organism>
<sequence length="178" mass="19242">MSALADKVVALHGALDAARHPHAFGGALALAWCTQRARGTIDIDLNVFVDAARAASVVEALPGEVAWSEAHLRLLEGDGQARLWWGGTPVDVFLDTTDFHRDAATRARTRPFGGAQVPFLGCSDLAVFKAFFSRTKDWADLEEMWAAGTLDLDRVVGVLVRYLGAEDERVARLLALAT</sequence>
<evidence type="ECO:0000313" key="1">
    <source>
        <dbReference type="EMBL" id="WCO68724.1"/>
    </source>
</evidence>
<dbReference type="EMBL" id="CP116942">
    <property type="protein sequence ID" value="WCO68724.1"/>
    <property type="molecule type" value="Genomic_DNA"/>
</dbReference>
<dbReference type="SUPFAM" id="SSF81301">
    <property type="entry name" value="Nucleotidyltransferase"/>
    <property type="match status" value="1"/>
</dbReference>
<dbReference type="Proteomes" id="UP001216390">
    <property type="component" value="Chromosome"/>
</dbReference>
<evidence type="ECO:0000313" key="2">
    <source>
        <dbReference type="Proteomes" id="UP001216390"/>
    </source>
</evidence>
<evidence type="ECO:0008006" key="3">
    <source>
        <dbReference type="Google" id="ProtNLM"/>
    </source>
</evidence>
<dbReference type="RefSeq" id="WP_272738240.1">
    <property type="nucleotide sequence ID" value="NZ_CP116942.1"/>
</dbReference>
<dbReference type="KEGG" id="ima:PO878_08290"/>
<proteinExistence type="predicted"/>
<name>A0AAF0BXH2_9ACTN</name>
<accession>A0AAF0BXH2</accession>
<dbReference type="InterPro" id="IPR043519">
    <property type="entry name" value="NT_sf"/>
</dbReference>
<reference evidence="1" key="1">
    <citation type="submission" date="2023-01" db="EMBL/GenBank/DDBJ databases">
        <title>The diversity of Class Acidimicrobiia in South China Sea sediment environments and the proposal of Iamia marina sp. nov., a novel species of the genus Iamia.</title>
        <authorList>
            <person name="He Y."/>
            <person name="Tian X."/>
        </authorList>
    </citation>
    <scope>NUCLEOTIDE SEQUENCE</scope>
    <source>
        <strain evidence="1">DSM 19957</strain>
    </source>
</reference>
<protein>
    <recommendedName>
        <fullName evidence="3">Nucleotidyltransferase family protein</fullName>
    </recommendedName>
</protein>
<gene>
    <name evidence="1" type="ORF">PO878_08290</name>
</gene>
<keyword evidence="2" id="KW-1185">Reference proteome</keyword>